<keyword evidence="2" id="KW-0547">Nucleotide-binding</keyword>
<feature type="binding site" evidence="2">
    <location>
        <position position="70"/>
    </location>
    <ligand>
        <name>Mg(2+)</name>
        <dbReference type="ChEBI" id="CHEBI:18420"/>
        <label>4</label>
    </ligand>
</feature>
<keyword evidence="2" id="KW-0479">Metal-binding</keyword>
<dbReference type="CDD" id="cd02194">
    <property type="entry name" value="ThiL"/>
    <property type="match status" value="1"/>
</dbReference>
<feature type="binding site" evidence="2">
    <location>
        <position position="42"/>
    </location>
    <ligand>
        <name>Mg(2+)</name>
        <dbReference type="ChEBI" id="CHEBI:18420"/>
        <label>2</label>
    </ligand>
</feature>
<feature type="binding site" evidence="2">
    <location>
        <position position="25"/>
    </location>
    <ligand>
        <name>Mg(2+)</name>
        <dbReference type="ChEBI" id="CHEBI:18420"/>
        <label>3</label>
    </ligand>
</feature>
<feature type="domain" description="PurM-like N-terminal" evidence="3">
    <location>
        <begin position="23"/>
        <end position="133"/>
    </location>
</feature>
<comment type="miscellaneous">
    <text evidence="2">Reaction mechanism of ThiL seems to utilize a direct, inline transfer of the gamma-phosphate of ATP to TMP rather than a phosphorylated enzyme intermediate.</text>
</comment>
<keyword evidence="2 5" id="KW-0418">Kinase</keyword>
<dbReference type="Gene3D" id="3.30.1330.10">
    <property type="entry name" value="PurM-like, N-terminal domain"/>
    <property type="match status" value="1"/>
</dbReference>
<name>A0ABY6DS24_9NEIS</name>
<feature type="binding site" evidence="2">
    <location>
        <begin position="116"/>
        <end position="117"/>
    </location>
    <ligand>
        <name>ATP</name>
        <dbReference type="ChEBI" id="CHEBI:30616"/>
    </ligand>
</feature>
<comment type="function">
    <text evidence="2">Catalyzes the ATP-dependent phosphorylation of thiamine-monophosphate (TMP) to form thiamine-pyrophosphate (TPP), the active form of vitamin B1.</text>
</comment>
<keyword evidence="6" id="KW-1185">Reference proteome</keyword>
<feature type="binding site" evidence="2">
    <location>
        <position position="49"/>
    </location>
    <ligand>
        <name>substrate</name>
    </ligand>
</feature>
<keyword evidence="2" id="KW-0067">ATP-binding</keyword>
<dbReference type="InterPro" id="IPR016188">
    <property type="entry name" value="PurM-like_N"/>
</dbReference>
<feature type="binding site" evidence="2">
    <location>
        <position position="256"/>
    </location>
    <ligand>
        <name>substrate</name>
    </ligand>
</feature>
<dbReference type="InterPro" id="IPR036921">
    <property type="entry name" value="PurM-like_N_sf"/>
</dbReference>
<dbReference type="InterPro" id="IPR036676">
    <property type="entry name" value="PurM-like_C_sf"/>
</dbReference>
<dbReference type="Proteomes" id="UP001061302">
    <property type="component" value="Chromosome"/>
</dbReference>
<feature type="binding site" evidence="2">
    <location>
        <position position="40"/>
    </location>
    <ligand>
        <name>Mg(2+)</name>
        <dbReference type="ChEBI" id="CHEBI:18420"/>
        <label>4</label>
    </ligand>
</feature>
<keyword evidence="1 2" id="KW-0784">Thiamine biosynthesis</keyword>
<feature type="binding site" evidence="2">
    <location>
        <position position="208"/>
    </location>
    <ligand>
        <name>ATP</name>
        <dbReference type="ChEBI" id="CHEBI:30616"/>
    </ligand>
</feature>
<evidence type="ECO:0000259" key="4">
    <source>
        <dbReference type="Pfam" id="PF02769"/>
    </source>
</evidence>
<gene>
    <name evidence="2 5" type="primary">thiL</name>
    <name evidence="5" type="ORF">N8I74_09195</name>
</gene>
<comment type="pathway">
    <text evidence="2">Cofactor biosynthesis; thiamine diphosphate biosynthesis; thiamine diphosphate from thiamine phosphate: step 1/1.</text>
</comment>
<feature type="domain" description="PurM-like C-terminal" evidence="4">
    <location>
        <begin position="145"/>
        <end position="299"/>
    </location>
</feature>
<dbReference type="InterPro" id="IPR006283">
    <property type="entry name" value="ThiL-like"/>
</dbReference>
<feature type="binding site" evidence="2">
    <location>
        <position position="209"/>
    </location>
    <ligand>
        <name>Mg(2+)</name>
        <dbReference type="ChEBI" id="CHEBI:18420"/>
        <label>5</label>
    </ligand>
</feature>
<feature type="binding site" evidence="2">
    <location>
        <position position="141"/>
    </location>
    <ligand>
        <name>ATP</name>
        <dbReference type="ChEBI" id="CHEBI:30616"/>
    </ligand>
</feature>
<dbReference type="PANTHER" id="PTHR30270">
    <property type="entry name" value="THIAMINE-MONOPHOSPHATE KINASE"/>
    <property type="match status" value="1"/>
</dbReference>
<dbReference type="EMBL" id="CP106753">
    <property type="protein sequence ID" value="UXY17164.1"/>
    <property type="molecule type" value="Genomic_DNA"/>
</dbReference>
<dbReference type="GO" id="GO:0009030">
    <property type="term" value="F:thiamine-phosphate kinase activity"/>
    <property type="evidence" value="ECO:0007669"/>
    <property type="project" value="UniProtKB-EC"/>
</dbReference>
<proteinExistence type="inferred from homology"/>
<keyword evidence="2 5" id="KW-0808">Transferase</keyword>
<dbReference type="RefSeq" id="WP_263126595.1">
    <property type="nucleotide sequence ID" value="NZ_CP106753.1"/>
</dbReference>
<dbReference type="InterPro" id="IPR010918">
    <property type="entry name" value="PurM-like_C_dom"/>
</dbReference>
<feature type="binding site" evidence="2">
    <location>
        <position position="311"/>
    </location>
    <ligand>
        <name>substrate</name>
    </ligand>
</feature>
<dbReference type="EC" id="2.7.4.16" evidence="2"/>
<evidence type="ECO:0000313" key="6">
    <source>
        <dbReference type="Proteomes" id="UP001061302"/>
    </source>
</evidence>
<evidence type="ECO:0000259" key="3">
    <source>
        <dbReference type="Pfam" id="PF00586"/>
    </source>
</evidence>
<dbReference type="PANTHER" id="PTHR30270:SF0">
    <property type="entry name" value="THIAMINE-MONOPHOSPHATE KINASE"/>
    <property type="match status" value="1"/>
</dbReference>
<dbReference type="SUPFAM" id="SSF55326">
    <property type="entry name" value="PurM N-terminal domain-like"/>
    <property type="match status" value="1"/>
</dbReference>
<feature type="binding site" evidence="2">
    <location>
        <position position="206"/>
    </location>
    <ligand>
        <name>Mg(2+)</name>
        <dbReference type="ChEBI" id="CHEBI:18420"/>
        <label>3</label>
    </ligand>
</feature>
<comment type="similarity">
    <text evidence="2">Belongs to the thiamine-monophosphate kinase family.</text>
</comment>
<sequence length="316" mass="32413">MNEFELIARYFDRPARRAVLGVGDDAALLAPTPGMQLAVSADMLVEGRHFFADVSPEALGHKALAVNLSDLAAMGAVPAWCTLSLALPRVDEAWLSGFAAGFFALADEAGIELVGGDTTRGPLTIAIQVAGEVPAGLALLRSGARPGDEVWVSGAVGAAAVAVAARNGELTLDAATLAACSRRLDLPLPRLALGARLRGLASAALDISDGLLADLGHIAARSGCGARIDWDAVPVDPALSGLPEPVRRQAALAGGDDYELCFTAPPQAHAQLEALAQTLAVPLSCIGRMVAQPGVGAFVQEQPIVLPRAGFDHFAA</sequence>
<feature type="binding site" evidence="2">
    <location>
        <position position="70"/>
    </location>
    <ligand>
        <name>Mg(2+)</name>
        <dbReference type="ChEBI" id="CHEBI:18420"/>
        <label>3</label>
    </ligand>
</feature>
<dbReference type="HAMAP" id="MF_02128">
    <property type="entry name" value="TMP_kinase"/>
    <property type="match status" value="1"/>
</dbReference>
<organism evidence="5 6">
    <name type="scientific">Chitiniphilus purpureus</name>
    <dbReference type="NCBI Taxonomy" id="2981137"/>
    <lineage>
        <taxon>Bacteria</taxon>
        <taxon>Pseudomonadati</taxon>
        <taxon>Pseudomonadota</taxon>
        <taxon>Betaproteobacteria</taxon>
        <taxon>Neisseriales</taxon>
        <taxon>Chitinibacteraceae</taxon>
        <taxon>Chitiniphilus</taxon>
    </lineage>
</organism>
<feature type="binding site" evidence="2">
    <location>
        <position position="25"/>
    </location>
    <ligand>
        <name>Mg(2+)</name>
        <dbReference type="ChEBI" id="CHEBI:18420"/>
        <label>4</label>
    </ligand>
</feature>
<dbReference type="NCBIfam" id="TIGR01379">
    <property type="entry name" value="thiL"/>
    <property type="match status" value="1"/>
</dbReference>
<dbReference type="Pfam" id="PF00586">
    <property type="entry name" value="AIRS"/>
    <property type="match status" value="1"/>
</dbReference>
<accession>A0ABY6DS24</accession>
<dbReference type="PIRSF" id="PIRSF005303">
    <property type="entry name" value="Thiam_monoph_kin"/>
    <property type="match status" value="1"/>
</dbReference>
<evidence type="ECO:0000256" key="2">
    <source>
        <dbReference type="HAMAP-Rule" id="MF_02128"/>
    </source>
</evidence>
<evidence type="ECO:0000313" key="5">
    <source>
        <dbReference type="EMBL" id="UXY17164.1"/>
    </source>
</evidence>
<comment type="caution">
    <text evidence="2">Lacks conserved residue(s) required for the propagation of feature annotation.</text>
</comment>
<dbReference type="Gene3D" id="3.90.650.10">
    <property type="entry name" value="PurM-like C-terminal domain"/>
    <property type="match status" value="1"/>
</dbReference>
<feature type="binding site" evidence="2">
    <location>
        <position position="70"/>
    </location>
    <ligand>
        <name>Mg(2+)</name>
        <dbReference type="ChEBI" id="CHEBI:18420"/>
        <label>2</label>
    </ligand>
</feature>
<protein>
    <recommendedName>
        <fullName evidence="2">Thiamine-monophosphate kinase</fullName>
        <shortName evidence="2">TMP kinase</shortName>
        <shortName evidence="2">Thiamine-phosphate kinase</shortName>
        <ecNumber evidence="2">2.7.4.16</ecNumber>
    </recommendedName>
</protein>
<feature type="binding site" evidence="2">
    <location>
        <position position="117"/>
    </location>
    <ligand>
        <name>Mg(2+)</name>
        <dbReference type="ChEBI" id="CHEBI:18420"/>
        <label>1</label>
    </ligand>
</feature>
<reference evidence="5" key="1">
    <citation type="submission" date="2022-10" db="EMBL/GenBank/DDBJ databases">
        <title>Chitiniphilus purpureus sp. nov., a novel chitin-degrading bacterium isolated from crawfish pond sediment.</title>
        <authorList>
            <person name="Li K."/>
        </authorList>
    </citation>
    <scope>NUCLEOTIDE SEQUENCE</scope>
    <source>
        <strain evidence="5">CD1</strain>
    </source>
</reference>
<comment type="catalytic activity">
    <reaction evidence="2">
        <text>thiamine phosphate + ATP = thiamine diphosphate + ADP</text>
        <dbReference type="Rhea" id="RHEA:15913"/>
        <dbReference type="ChEBI" id="CHEBI:30616"/>
        <dbReference type="ChEBI" id="CHEBI:37575"/>
        <dbReference type="ChEBI" id="CHEBI:58937"/>
        <dbReference type="ChEBI" id="CHEBI:456216"/>
        <dbReference type="EC" id="2.7.4.16"/>
    </reaction>
</comment>
<dbReference type="SUPFAM" id="SSF56042">
    <property type="entry name" value="PurM C-terminal domain-like"/>
    <property type="match status" value="1"/>
</dbReference>
<evidence type="ECO:0000256" key="1">
    <source>
        <dbReference type="ARBA" id="ARBA00022977"/>
    </source>
</evidence>
<dbReference type="Pfam" id="PF02769">
    <property type="entry name" value="AIRS_C"/>
    <property type="match status" value="1"/>
</dbReference>
<keyword evidence="2" id="KW-0460">Magnesium</keyword>
<feature type="binding site" evidence="2">
    <location>
        <position position="42"/>
    </location>
    <ligand>
        <name>Mg(2+)</name>
        <dbReference type="ChEBI" id="CHEBI:18420"/>
        <label>1</label>
    </ligand>
</feature>